<gene>
    <name evidence="1" type="ORF">HAX54_038916</name>
</gene>
<keyword evidence="2" id="KW-1185">Reference proteome</keyword>
<evidence type="ECO:0000313" key="2">
    <source>
        <dbReference type="Proteomes" id="UP000823775"/>
    </source>
</evidence>
<proteinExistence type="predicted"/>
<organism evidence="1 2">
    <name type="scientific">Datura stramonium</name>
    <name type="common">Jimsonweed</name>
    <name type="synonym">Common thornapple</name>
    <dbReference type="NCBI Taxonomy" id="4076"/>
    <lineage>
        <taxon>Eukaryota</taxon>
        <taxon>Viridiplantae</taxon>
        <taxon>Streptophyta</taxon>
        <taxon>Embryophyta</taxon>
        <taxon>Tracheophyta</taxon>
        <taxon>Spermatophyta</taxon>
        <taxon>Magnoliopsida</taxon>
        <taxon>eudicotyledons</taxon>
        <taxon>Gunneridae</taxon>
        <taxon>Pentapetalae</taxon>
        <taxon>asterids</taxon>
        <taxon>lamiids</taxon>
        <taxon>Solanales</taxon>
        <taxon>Solanaceae</taxon>
        <taxon>Solanoideae</taxon>
        <taxon>Datureae</taxon>
        <taxon>Datura</taxon>
    </lineage>
</organism>
<dbReference type="EMBL" id="JACEIK010000535">
    <property type="protein sequence ID" value="MCD7458700.1"/>
    <property type="molecule type" value="Genomic_DNA"/>
</dbReference>
<evidence type="ECO:0000313" key="1">
    <source>
        <dbReference type="EMBL" id="MCD7458700.1"/>
    </source>
</evidence>
<name>A0ABS8SIR6_DATST</name>
<sequence>VGVHSENHNRQTTLAPQHCFLHPINAISGSVIIELACKRRLVITHKQNMSTEKSPLLKQTSTAVASSCQKKSESATFFEECADHIDEFIHASMDEHTQAQETIQKC</sequence>
<comment type="caution">
    <text evidence="1">The sequence shown here is derived from an EMBL/GenBank/DDBJ whole genome shotgun (WGS) entry which is preliminary data.</text>
</comment>
<dbReference type="Proteomes" id="UP000823775">
    <property type="component" value="Unassembled WGS sequence"/>
</dbReference>
<reference evidence="1 2" key="1">
    <citation type="journal article" date="2021" name="BMC Genomics">
        <title>Datura genome reveals duplications of psychoactive alkaloid biosynthetic genes and high mutation rate following tissue culture.</title>
        <authorList>
            <person name="Rajewski A."/>
            <person name="Carter-House D."/>
            <person name="Stajich J."/>
            <person name="Litt A."/>
        </authorList>
    </citation>
    <scope>NUCLEOTIDE SEQUENCE [LARGE SCALE GENOMIC DNA]</scope>
    <source>
        <strain evidence="1">AR-01</strain>
    </source>
</reference>
<protein>
    <submittedName>
        <fullName evidence="1">Uncharacterized protein</fullName>
    </submittedName>
</protein>
<feature type="non-terminal residue" evidence="1">
    <location>
        <position position="1"/>
    </location>
</feature>
<accession>A0ABS8SIR6</accession>